<keyword evidence="1" id="KW-1185">Reference proteome</keyword>
<evidence type="ECO:0000313" key="1">
    <source>
        <dbReference type="Proteomes" id="UP000504615"/>
    </source>
</evidence>
<organism evidence="1 2">
    <name type="scientific">Pogonomyrmex barbatus</name>
    <name type="common">red harvester ant</name>
    <dbReference type="NCBI Taxonomy" id="144034"/>
    <lineage>
        <taxon>Eukaryota</taxon>
        <taxon>Metazoa</taxon>
        <taxon>Ecdysozoa</taxon>
        <taxon>Arthropoda</taxon>
        <taxon>Hexapoda</taxon>
        <taxon>Insecta</taxon>
        <taxon>Pterygota</taxon>
        <taxon>Neoptera</taxon>
        <taxon>Endopterygota</taxon>
        <taxon>Hymenoptera</taxon>
        <taxon>Apocrita</taxon>
        <taxon>Aculeata</taxon>
        <taxon>Formicoidea</taxon>
        <taxon>Formicidae</taxon>
        <taxon>Myrmicinae</taxon>
        <taxon>Pogonomyrmex</taxon>
    </lineage>
</organism>
<sequence length="148" mass="17589">MMTITRDKERKQQRATRPGPLLESRRLREIVNNRGFLRDGRWKKIDVYSLRCFRRDYAIVYPSAREFRLFNLDDARDVVNGGAPSYRKRTKIMPSTTIFFFFRSVTESSILTIFHCERVNMVEDARRILIGAILHEWQCSNEVEINVN</sequence>
<protein>
    <submittedName>
        <fullName evidence="2">Uncharacterized protein LOC105422120 isoform X1</fullName>
    </submittedName>
</protein>
<name>A0A8N1S4E6_9HYME</name>
<dbReference type="RefSeq" id="XP_025072893.1">
    <property type="nucleotide sequence ID" value="XM_025217108.1"/>
</dbReference>
<evidence type="ECO:0000313" key="2">
    <source>
        <dbReference type="RefSeq" id="XP_025072893.1"/>
    </source>
</evidence>
<reference evidence="2" key="1">
    <citation type="submission" date="2025-08" db="UniProtKB">
        <authorList>
            <consortium name="RefSeq"/>
        </authorList>
    </citation>
    <scope>IDENTIFICATION</scope>
</reference>
<dbReference type="GeneID" id="105422120"/>
<accession>A0A8N1S4E6</accession>
<dbReference type="Proteomes" id="UP000504615">
    <property type="component" value="Unplaced"/>
</dbReference>
<gene>
    <name evidence="2" type="primary">LOC105422120</name>
</gene>
<proteinExistence type="predicted"/>
<dbReference type="AlphaFoldDB" id="A0A8N1S4E6"/>